<dbReference type="InterPro" id="IPR011990">
    <property type="entry name" value="TPR-like_helical_dom_sf"/>
</dbReference>
<dbReference type="Proteomes" id="UP001223390">
    <property type="component" value="Unassembled WGS sequence"/>
</dbReference>
<dbReference type="PANTHER" id="PTHR47691">
    <property type="entry name" value="REGULATOR-RELATED"/>
    <property type="match status" value="1"/>
</dbReference>
<evidence type="ECO:0000313" key="3">
    <source>
        <dbReference type="Proteomes" id="UP001223390"/>
    </source>
</evidence>
<sequence length="816" mass="89705">MDYLRFRHSLAIARDRSTSDTDRLVALRLGMREWSPREILGGLTGEWAAQARSRLRIEQKHAAVELVRVTQALGDLEAAIAEAEQFLMLWPTDEQMIKLLLDCITAAHNVRAAEEWLDDWYAEHPDGSQRLRAHIRGLATPGGSQRVLGRAAHLVVPREVPSAGPPLRGRKSTLDELVSAIAAPARNCGVFVITGMPGVGKTALVRRLANLVKHLFPDGVLYLDLQGFTSADTAPLAPEVALSHCLTAFGLKDTPSSLADKAALFRSILAERSVLVVLDNARNSEQIRSLIGSNKRCATLITSRNRLSDLTADEEVQVTEIRPLADMAAKSLLLDAMHGEVDDEADLLLDQLVQWCSGVPLALQLVAARLRNQPAAALGDFVSSMGENRATVLDDRNRLAVWPAYRCSYQTLSPDAGRLLWQLTLYPGADISWGALSDIARAGAVKDVHRAAGELVTGNLLECSEGAYRMHDLIRAYATELAEADDTGLGEQTRQRVFEHLLQNVWACDQVLAPDRGLPIHPCAAVEPIRPKDENAAMAWLEQAYGPVTAAIRLAREAGQHRTMWLLSLAVMTYQWRLNLHAAAEENLSAALHLTHDITTPEERSTLHRMLAGCCFNQGRLAEGVAHLHRAIALVQGSNAATDRLSLGRSLHTLGLVRKTEKHEAEAMEHLHRALDVLRPLDDHPTIGAALECLAEIHCDRGEYDRALDLCFKAQAAFQLSRDRNGRASVQRTFGTIHQARSEPGPAQAAFRQALSIYKELRYDRNIGRTLCALAELHLESGAVQQAREALEEAHTAFTRAGDGFAESVRHRLDTM</sequence>
<dbReference type="PRINTS" id="PR00364">
    <property type="entry name" value="DISEASERSIST"/>
</dbReference>
<dbReference type="SUPFAM" id="SSF48452">
    <property type="entry name" value="TPR-like"/>
    <property type="match status" value="2"/>
</dbReference>
<keyword evidence="3" id="KW-1185">Reference proteome</keyword>
<dbReference type="EMBL" id="JASITI010000060">
    <property type="protein sequence ID" value="MDK9500341.1"/>
    <property type="molecule type" value="Genomic_DNA"/>
</dbReference>
<evidence type="ECO:0000313" key="2">
    <source>
        <dbReference type="EMBL" id="MDK9500341.1"/>
    </source>
</evidence>
<dbReference type="SUPFAM" id="SSF52540">
    <property type="entry name" value="P-loop containing nucleoside triphosphate hydrolases"/>
    <property type="match status" value="1"/>
</dbReference>
<proteinExistence type="predicted"/>
<dbReference type="Gene3D" id="1.25.40.10">
    <property type="entry name" value="Tetratricopeptide repeat domain"/>
    <property type="match status" value="2"/>
</dbReference>
<gene>
    <name evidence="2" type="ORF">QEZ40_006160</name>
</gene>
<comment type="caution">
    <text evidence="2">The sequence shown here is derived from an EMBL/GenBank/DDBJ whole genome shotgun (WGS) entry which is preliminary data.</text>
</comment>
<feature type="domain" description="Orc1-like AAA ATPase" evidence="1">
    <location>
        <begin position="167"/>
        <end position="270"/>
    </location>
</feature>
<dbReference type="InterPro" id="IPR019734">
    <property type="entry name" value="TPR_rpt"/>
</dbReference>
<evidence type="ECO:0000259" key="1">
    <source>
        <dbReference type="Pfam" id="PF13191"/>
    </source>
</evidence>
<dbReference type="Pfam" id="PF13191">
    <property type="entry name" value="AAA_16"/>
    <property type="match status" value="1"/>
</dbReference>
<accession>A0ABT7H4E8</accession>
<dbReference type="PANTHER" id="PTHR47691:SF3">
    <property type="entry name" value="HTH-TYPE TRANSCRIPTIONAL REGULATOR RV0890C-RELATED"/>
    <property type="match status" value="1"/>
</dbReference>
<protein>
    <submittedName>
        <fullName evidence="2">Tetratricopeptide repeat protein</fullName>
    </submittedName>
</protein>
<dbReference type="InterPro" id="IPR041664">
    <property type="entry name" value="AAA_16"/>
</dbReference>
<dbReference type="Pfam" id="PF13424">
    <property type="entry name" value="TPR_12"/>
    <property type="match status" value="1"/>
</dbReference>
<dbReference type="Gene3D" id="3.40.50.300">
    <property type="entry name" value="P-loop containing nucleotide triphosphate hydrolases"/>
    <property type="match status" value="1"/>
</dbReference>
<name>A0ABT7H4E8_9ACTN</name>
<organism evidence="2 3">
    <name type="scientific">Streptomyces katrae</name>
    <dbReference type="NCBI Taxonomy" id="68223"/>
    <lineage>
        <taxon>Bacteria</taxon>
        <taxon>Bacillati</taxon>
        <taxon>Actinomycetota</taxon>
        <taxon>Actinomycetes</taxon>
        <taxon>Kitasatosporales</taxon>
        <taxon>Streptomycetaceae</taxon>
        <taxon>Streptomyces</taxon>
    </lineage>
</organism>
<dbReference type="RefSeq" id="WP_285345995.1">
    <property type="nucleotide sequence ID" value="NZ_JASITI010000060.1"/>
</dbReference>
<dbReference type="SMART" id="SM00028">
    <property type="entry name" value="TPR"/>
    <property type="match status" value="5"/>
</dbReference>
<reference evidence="2 3" key="1">
    <citation type="submission" date="2023-05" db="EMBL/GenBank/DDBJ databases">
        <title>Sequencing and Assembly of Streptomyces sp. NP73.</title>
        <authorList>
            <person name="Konwar A.N."/>
            <person name="Saikia K."/>
            <person name="Thakur D."/>
        </authorList>
    </citation>
    <scope>NUCLEOTIDE SEQUENCE [LARGE SCALE GENOMIC DNA]</scope>
    <source>
        <strain evidence="2 3">NP73</strain>
    </source>
</reference>
<dbReference type="InterPro" id="IPR027417">
    <property type="entry name" value="P-loop_NTPase"/>
</dbReference>